<accession>A0ACC1D543</accession>
<organism evidence="1 2">
    <name type="scientific">Dendrolimus kikuchii</name>
    <dbReference type="NCBI Taxonomy" id="765133"/>
    <lineage>
        <taxon>Eukaryota</taxon>
        <taxon>Metazoa</taxon>
        <taxon>Ecdysozoa</taxon>
        <taxon>Arthropoda</taxon>
        <taxon>Hexapoda</taxon>
        <taxon>Insecta</taxon>
        <taxon>Pterygota</taxon>
        <taxon>Neoptera</taxon>
        <taxon>Endopterygota</taxon>
        <taxon>Lepidoptera</taxon>
        <taxon>Glossata</taxon>
        <taxon>Ditrysia</taxon>
        <taxon>Bombycoidea</taxon>
        <taxon>Lasiocampidae</taxon>
        <taxon>Dendrolimus</taxon>
    </lineage>
</organism>
<evidence type="ECO:0000313" key="2">
    <source>
        <dbReference type="Proteomes" id="UP000824533"/>
    </source>
</evidence>
<keyword evidence="2" id="KW-1185">Reference proteome</keyword>
<sequence length="541" mass="62773">METLIRAGESRKFYQEIRTVKKGYQPTVQILQDNSENLITDTVQIKTMWRDYFYDLLNNPRPEALIRQEVEDNMEEVASPTFDEVKKAIMRLKNNKTPGIDDLPSELWKYSGRVVQLKLYELLKTIWKVERQPLEWNTGIISPIHKKGCKKKCNNYHFRKAYDSIDRAALYTILRNFHIPKKLIDMIIVATSKCTMRVRVGRELSDDFAVITGLKQGDALSPTLFNLVLEYVLRRVMTLEVGVQLNGRHKVIGYADDLALLGENREEIIKAAKVLEQEAKKVGLKINTDKTEYLHMKRYKNTRIACTNLHVGDTLYKGASKFKYLGCTITDTNSREEEIHIRVQNALRCSAALHKVLVSRLLSRKTKIRVYKTVIRPILMYGCEAWTLTLKEENQLLVTERKVLRKILGPTIKEDGSWRVRTNSEIEDLMAEPNIIGEIKSHRLRWLGHVERMEEDRGVKKAYLGRPVGRRPVGRPKYRWKDRVEADLTALQAHNWQDTAQDRGKWRALVSEAKTHFGSLSFVQGDHCNPIFFNTPFHIVI</sequence>
<gene>
    <name evidence="1" type="ORF">K1T71_005831</name>
</gene>
<reference evidence="1 2" key="1">
    <citation type="journal article" date="2021" name="Front. Genet.">
        <title>Chromosome-Level Genome Assembly Reveals Significant Gene Expansion in the Toll and IMD Signaling Pathways of Dendrolimus kikuchii.</title>
        <authorList>
            <person name="Zhou J."/>
            <person name="Wu P."/>
            <person name="Xiong Z."/>
            <person name="Liu N."/>
            <person name="Zhao N."/>
            <person name="Ji M."/>
            <person name="Qiu Y."/>
            <person name="Yang B."/>
        </authorList>
    </citation>
    <scope>NUCLEOTIDE SEQUENCE [LARGE SCALE GENOMIC DNA]</scope>
    <source>
        <strain evidence="1">Ann1</strain>
    </source>
</reference>
<evidence type="ECO:0000313" key="1">
    <source>
        <dbReference type="EMBL" id="KAJ0179056.1"/>
    </source>
</evidence>
<protein>
    <submittedName>
        <fullName evidence="1">Uncharacterized protein</fullName>
    </submittedName>
</protein>
<comment type="caution">
    <text evidence="1">The sequence shown here is derived from an EMBL/GenBank/DDBJ whole genome shotgun (WGS) entry which is preliminary data.</text>
</comment>
<dbReference type="EMBL" id="CM034395">
    <property type="protein sequence ID" value="KAJ0179056.1"/>
    <property type="molecule type" value="Genomic_DNA"/>
</dbReference>
<proteinExistence type="predicted"/>
<name>A0ACC1D543_9NEOP</name>
<dbReference type="Proteomes" id="UP000824533">
    <property type="component" value="Linkage Group LG09"/>
</dbReference>